<evidence type="ECO:0000313" key="3">
    <source>
        <dbReference type="Proteomes" id="UP000499080"/>
    </source>
</evidence>
<dbReference type="InterPro" id="IPR036691">
    <property type="entry name" value="Endo/exonu/phosph_ase_sf"/>
</dbReference>
<comment type="caution">
    <text evidence="2">The sequence shown here is derived from an EMBL/GenBank/DDBJ whole genome shotgun (WGS) entry which is preliminary data.</text>
</comment>
<dbReference type="AlphaFoldDB" id="A0A4Y2Q3T4"/>
<reference evidence="2 3" key="1">
    <citation type="journal article" date="2019" name="Sci. Rep.">
        <title>Orb-weaving spider Araneus ventricosus genome elucidates the spidroin gene catalogue.</title>
        <authorList>
            <person name="Kono N."/>
            <person name="Nakamura H."/>
            <person name="Ohtoshi R."/>
            <person name="Moran D.A.P."/>
            <person name="Shinohara A."/>
            <person name="Yoshida Y."/>
            <person name="Fujiwara M."/>
            <person name="Mori M."/>
            <person name="Tomita M."/>
            <person name="Arakawa K."/>
        </authorList>
    </citation>
    <scope>NUCLEOTIDE SEQUENCE [LARGE SCALE GENOMIC DNA]</scope>
</reference>
<dbReference type="OrthoDB" id="6514113at2759"/>
<dbReference type="EMBL" id="BGPR01013003">
    <property type="protein sequence ID" value="GBN58808.1"/>
    <property type="molecule type" value="Genomic_DNA"/>
</dbReference>
<dbReference type="InterPro" id="IPR052560">
    <property type="entry name" value="RdDP_mobile_element"/>
</dbReference>
<name>A0A4Y2Q3T4_ARAVE</name>
<proteinExistence type="predicted"/>
<keyword evidence="3" id="KW-1185">Reference proteome</keyword>
<dbReference type="PANTHER" id="PTHR36688:SF2">
    <property type="entry name" value="ENDONUCLEASE_EXONUCLEASE_PHOSPHATASE DOMAIN-CONTAINING PROTEIN"/>
    <property type="match status" value="1"/>
</dbReference>
<evidence type="ECO:0000259" key="1">
    <source>
        <dbReference type="Pfam" id="PF14529"/>
    </source>
</evidence>
<dbReference type="PANTHER" id="PTHR36688">
    <property type="entry name" value="ENDO/EXONUCLEASE/PHOSPHATASE DOMAIN-CONTAINING PROTEIN"/>
    <property type="match status" value="1"/>
</dbReference>
<gene>
    <name evidence="2" type="ORF">AVEN_7782_1</name>
</gene>
<accession>A0A4Y2Q3T4</accession>
<dbReference type="Gene3D" id="3.60.10.10">
    <property type="entry name" value="Endonuclease/exonuclease/phosphatase"/>
    <property type="match status" value="1"/>
</dbReference>
<dbReference type="Pfam" id="PF14529">
    <property type="entry name" value="Exo_endo_phos_2"/>
    <property type="match status" value="1"/>
</dbReference>
<evidence type="ECO:0000313" key="2">
    <source>
        <dbReference type="EMBL" id="GBN58808.1"/>
    </source>
</evidence>
<dbReference type="GO" id="GO:0003824">
    <property type="term" value="F:catalytic activity"/>
    <property type="evidence" value="ECO:0007669"/>
    <property type="project" value="InterPro"/>
</dbReference>
<dbReference type="InterPro" id="IPR005135">
    <property type="entry name" value="Endo/exonuclease/phosphatase"/>
</dbReference>
<protein>
    <recommendedName>
        <fullName evidence="1">Endonuclease/exonuclease/phosphatase domain-containing protein</fullName>
    </recommendedName>
</protein>
<feature type="domain" description="Endonuclease/exonuclease/phosphatase" evidence="1">
    <location>
        <begin position="54"/>
        <end position="164"/>
    </location>
</feature>
<dbReference type="Proteomes" id="UP000499080">
    <property type="component" value="Unassembled WGS sequence"/>
</dbReference>
<organism evidence="2 3">
    <name type="scientific">Araneus ventricosus</name>
    <name type="common">Orbweaver spider</name>
    <name type="synonym">Epeira ventricosa</name>
    <dbReference type="NCBI Taxonomy" id="182803"/>
    <lineage>
        <taxon>Eukaryota</taxon>
        <taxon>Metazoa</taxon>
        <taxon>Ecdysozoa</taxon>
        <taxon>Arthropoda</taxon>
        <taxon>Chelicerata</taxon>
        <taxon>Arachnida</taxon>
        <taxon>Araneae</taxon>
        <taxon>Araneomorphae</taxon>
        <taxon>Entelegynae</taxon>
        <taxon>Araneoidea</taxon>
        <taxon>Araneidae</taxon>
        <taxon>Araneus</taxon>
    </lineage>
</organism>
<sequence length="425" mass="48513">MNFFYSVRHGSSGGGLLTGFPKSAAARVIPSPFDSNSSTEMLTAEIFYNQQSFIIINVYAPQGFDITQARMYFESLKAPIFIFGDFNLHHPMWKANSSNSLSNNFADWLQTSNFLLLNSNTPTHISHTGSQSILDLSICTADIFHQVKTFVNNTSFESDHNPVITEWSNINFAPRNIKSINWSNIMQQTTEILSSTLQDFSNTMAKVSSSIKNNTTMTPLPHNFPPWWNITCHNFLLLKKKFKNKAHNAYSIAAWIKYKKYASKLRRAMKKASRNNWDSICNISRNPRMFYSMLNKISNHVSQDINTSNLIIHNNCIISNPQQQSNLFVNFFALRIQHEPIPLDYNGVHNSNLNHPIQIQETIKAIQTTRNSTPGADNIPAAWFKRLNNQQVHTLTASFQEIFITTNIPQQWKHSLIIPIPKTKP</sequence>
<dbReference type="SUPFAM" id="SSF56219">
    <property type="entry name" value="DNase I-like"/>
    <property type="match status" value="1"/>
</dbReference>